<evidence type="ECO:0000313" key="2">
    <source>
        <dbReference type="EMBL" id="TDW75352.1"/>
    </source>
</evidence>
<accession>A0A4R8CGB7</accession>
<evidence type="ECO:0000256" key="1">
    <source>
        <dbReference type="SAM" id="MobiDB-lite"/>
    </source>
</evidence>
<organism evidence="2 3">
    <name type="scientific">Kribbella pratensis</name>
    <dbReference type="NCBI Taxonomy" id="2512112"/>
    <lineage>
        <taxon>Bacteria</taxon>
        <taxon>Bacillati</taxon>
        <taxon>Actinomycetota</taxon>
        <taxon>Actinomycetes</taxon>
        <taxon>Propionibacteriales</taxon>
        <taxon>Kribbellaceae</taxon>
        <taxon>Kribbella</taxon>
    </lineage>
</organism>
<evidence type="ECO:0000313" key="3">
    <source>
        <dbReference type="Proteomes" id="UP000295146"/>
    </source>
</evidence>
<feature type="region of interest" description="Disordered" evidence="1">
    <location>
        <begin position="1"/>
        <end position="32"/>
    </location>
</feature>
<name>A0A4R8CGB7_9ACTN</name>
<protein>
    <submittedName>
        <fullName evidence="2">Uncharacterized protein</fullName>
    </submittedName>
</protein>
<reference evidence="2 3" key="1">
    <citation type="submission" date="2019-03" db="EMBL/GenBank/DDBJ databases">
        <title>Genomic Encyclopedia of Type Strains, Phase III (KMG-III): the genomes of soil and plant-associated and newly described type strains.</title>
        <authorList>
            <person name="Whitman W."/>
        </authorList>
    </citation>
    <scope>NUCLEOTIDE SEQUENCE [LARGE SCALE GENOMIC DNA]</scope>
    <source>
        <strain evidence="2 3">VKM Ac-2573</strain>
    </source>
</reference>
<keyword evidence="3" id="KW-1185">Reference proteome</keyword>
<gene>
    <name evidence="2" type="ORF">EV653_0475</name>
</gene>
<proteinExistence type="predicted"/>
<feature type="compositionally biased region" description="Basic and acidic residues" evidence="1">
    <location>
        <begin position="11"/>
        <end position="24"/>
    </location>
</feature>
<dbReference type="Proteomes" id="UP000295146">
    <property type="component" value="Unassembled WGS sequence"/>
</dbReference>
<dbReference type="AlphaFoldDB" id="A0A4R8CGB7"/>
<sequence length="32" mass="3453">MNFDMAAQTADGDRSGRGIVRDSFKPWGGIPV</sequence>
<dbReference type="EMBL" id="SODP01000001">
    <property type="protein sequence ID" value="TDW75352.1"/>
    <property type="molecule type" value="Genomic_DNA"/>
</dbReference>
<comment type="caution">
    <text evidence="2">The sequence shown here is derived from an EMBL/GenBank/DDBJ whole genome shotgun (WGS) entry which is preliminary data.</text>
</comment>